<evidence type="ECO:0000313" key="2">
    <source>
        <dbReference type="EMBL" id="MFD0890469.1"/>
    </source>
</evidence>
<accession>A0ABW3E5H9</accession>
<dbReference type="Proteomes" id="UP001597024">
    <property type="component" value="Unassembled WGS sequence"/>
</dbReference>
<sequence length="229" mass="24927">IGVWRKGHVGVDPDVDRVFEAAVRRLRELGAVVVEGADVPGNDKVVGEHLLPAVLTEFKHDINAYLAATPGTHPKTLTGLIAFNRRHAGTELGRFGQELFEMADRTDGDLTGPAYREHRGVLTVQARKAIDDVLARHRLDAIVTPSDLPALPLDHKGENGRAFTSSTRNSAMSGYPHVTVPAGYTRSGLPLGLSFLGTRFTDARLLGYAHAFEQATHARRAPRHPLTPR</sequence>
<reference evidence="3" key="1">
    <citation type="journal article" date="2019" name="Int. J. Syst. Evol. Microbiol.">
        <title>The Global Catalogue of Microorganisms (GCM) 10K type strain sequencing project: providing services to taxonomists for standard genome sequencing and annotation.</title>
        <authorList>
            <consortium name="The Broad Institute Genomics Platform"/>
            <consortium name="The Broad Institute Genome Sequencing Center for Infectious Disease"/>
            <person name="Wu L."/>
            <person name="Ma J."/>
        </authorList>
    </citation>
    <scope>NUCLEOTIDE SEQUENCE [LARGE SCALE GENOMIC DNA]</scope>
    <source>
        <strain evidence="3">CCUG 62974</strain>
    </source>
</reference>
<proteinExistence type="predicted"/>
<gene>
    <name evidence="2" type="ORF">ACFQ08_38505</name>
</gene>
<dbReference type="InterPro" id="IPR036928">
    <property type="entry name" value="AS_sf"/>
</dbReference>
<dbReference type="PANTHER" id="PTHR42678:SF34">
    <property type="entry name" value="OS04G0183300 PROTEIN"/>
    <property type="match status" value="1"/>
</dbReference>
<dbReference type="EMBL" id="JBHTHX010002465">
    <property type="protein sequence ID" value="MFD0890469.1"/>
    <property type="molecule type" value="Genomic_DNA"/>
</dbReference>
<evidence type="ECO:0000313" key="3">
    <source>
        <dbReference type="Proteomes" id="UP001597024"/>
    </source>
</evidence>
<evidence type="ECO:0000259" key="1">
    <source>
        <dbReference type="Pfam" id="PF01425"/>
    </source>
</evidence>
<feature type="non-terminal residue" evidence="2">
    <location>
        <position position="1"/>
    </location>
</feature>
<comment type="caution">
    <text evidence="2">The sequence shown here is derived from an EMBL/GenBank/DDBJ whole genome shotgun (WGS) entry which is preliminary data.</text>
</comment>
<organism evidence="2 3">
    <name type="scientific">Streptosporangium algeriense</name>
    <dbReference type="NCBI Taxonomy" id="1682748"/>
    <lineage>
        <taxon>Bacteria</taxon>
        <taxon>Bacillati</taxon>
        <taxon>Actinomycetota</taxon>
        <taxon>Actinomycetes</taxon>
        <taxon>Streptosporangiales</taxon>
        <taxon>Streptosporangiaceae</taxon>
        <taxon>Streptosporangium</taxon>
    </lineage>
</organism>
<name>A0ABW3E5H9_9ACTN</name>
<dbReference type="PANTHER" id="PTHR42678">
    <property type="entry name" value="AMIDASE"/>
    <property type="match status" value="1"/>
</dbReference>
<dbReference type="Pfam" id="PF01425">
    <property type="entry name" value="Amidase"/>
    <property type="match status" value="1"/>
</dbReference>
<keyword evidence="3" id="KW-1185">Reference proteome</keyword>
<dbReference type="SUPFAM" id="SSF75304">
    <property type="entry name" value="Amidase signature (AS) enzymes"/>
    <property type="match status" value="1"/>
</dbReference>
<feature type="domain" description="Amidase" evidence="1">
    <location>
        <begin position="1"/>
        <end position="206"/>
    </location>
</feature>
<dbReference type="InterPro" id="IPR023631">
    <property type="entry name" value="Amidase_dom"/>
</dbReference>
<dbReference type="Gene3D" id="3.90.1300.10">
    <property type="entry name" value="Amidase signature (AS) domain"/>
    <property type="match status" value="1"/>
</dbReference>
<protein>
    <submittedName>
        <fullName evidence="2">Amidase family protein</fullName>
    </submittedName>
</protein>